<evidence type="ECO:0000256" key="3">
    <source>
        <dbReference type="ARBA" id="ARBA00022853"/>
    </source>
</evidence>
<dbReference type="Proteomes" id="UP000001876">
    <property type="component" value="Unassembled WGS sequence"/>
</dbReference>
<feature type="coiled-coil region" evidence="8">
    <location>
        <begin position="5"/>
        <end position="32"/>
    </location>
</feature>
<protein>
    <submittedName>
        <fullName evidence="10">Predicted protein</fullName>
    </submittedName>
</protein>
<accession>C1MP49</accession>
<dbReference type="RefSeq" id="XP_003056760.1">
    <property type="nucleotide sequence ID" value="XM_003056714.1"/>
</dbReference>
<proteinExistence type="inferred from homology"/>
<evidence type="ECO:0000313" key="10">
    <source>
        <dbReference type="EMBL" id="EEH58405.1"/>
    </source>
</evidence>
<evidence type="ECO:0000256" key="6">
    <source>
        <dbReference type="ARBA" id="ARBA00023163"/>
    </source>
</evidence>
<dbReference type="eggNOG" id="KOG3856">
    <property type="taxonomic scope" value="Eukaryota"/>
</dbReference>
<gene>
    <name evidence="10" type="ORF">MICPUCDRAFT_56146</name>
</gene>
<sequence>MSATLSALQQRKERLDEELKQTEKQVYDLETHYLNESSQHGNVFKGFEGYLSQTKNTTQKKTRSFKPDERLFSMSSTTSPVVEEIAAEQAQEKTVTTQSGRKAGGGGGYR</sequence>
<keyword evidence="3" id="KW-0156">Chromatin regulator</keyword>
<dbReference type="EMBL" id="GG663737">
    <property type="protein sequence ID" value="EEH58405.1"/>
    <property type="molecule type" value="Genomic_DNA"/>
</dbReference>
<dbReference type="OrthoDB" id="440324at2759"/>
<feature type="region of interest" description="Disordered" evidence="9">
    <location>
        <begin position="88"/>
        <end position="110"/>
    </location>
</feature>
<keyword evidence="7" id="KW-0539">Nucleus</keyword>
<evidence type="ECO:0000256" key="2">
    <source>
        <dbReference type="ARBA" id="ARBA00010916"/>
    </source>
</evidence>
<dbReference type="GeneID" id="9682661"/>
<reference evidence="10 11" key="1">
    <citation type="journal article" date="2009" name="Science">
        <title>Green evolution and dynamic adaptations revealed by genomes of the marine picoeukaryotes Micromonas.</title>
        <authorList>
            <person name="Worden A.Z."/>
            <person name="Lee J.H."/>
            <person name="Mock T."/>
            <person name="Rouze P."/>
            <person name="Simmons M.P."/>
            <person name="Aerts A.L."/>
            <person name="Allen A.E."/>
            <person name="Cuvelier M.L."/>
            <person name="Derelle E."/>
            <person name="Everett M.V."/>
            <person name="Foulon E."/>
            <person name="Grimwood J."/>
            <person name="Gundlach H."/>
            <person name="Henrissat B."/>
            <person name="Napoli C."/>
            <person name="McDonald S.M."/>
            <person name="Parker M.S."/>
            <person name="Rombauts S."/>
            <person name="Salamov A."/>
            <person name="Von Dassow P."/>
            <person name="Badger J.H."/>
            <person name="Coutinho P.M."/>
            <person name="Demir E."/>
            <person name="Dubchak I."/>
            <person name="Gentemann C."/>
            <person name="Eikrem W."/>
            <person name="Gready J.E."/>
            <person name="John U."/>
            <person name="Lanier W."/>
            <person name="Lindquist E.A."/>
            <person name="Lucas S."/>
            <person name="Mayer K.F."/>
            <person name="Moreau H."/>
            <person name="Not F."/>
            <person name="Otillar R."/>
            <person name="Panaud O."/>
            <person name="Pangilinan J."/>
            <person name="Paulsen I."/>
            <person name="Piegu B."/>
            <person name="Poliakov A."/>
            <person name="Robbens S."/>
            <person name="Schmutz J."/>
            <person name="Toulza E."/>
            <person name="Wyss T."/>
            <person name="Zelensky A."/>
            <person name="Zhou K."/>
            <person name="Armbrust E.V."/>
            <person name="Bhattacharya D."/>
            <person name="Goodenough U.W."/>
            <person name="Van de Peer Y."/>
            <person name="Grigoriev I.V."/>
        </authorList>
    </citation>
    <scope>NUCLEOTIDE SEQUENCE [LARGE SCALE GENOMIC DNA]</scope>
    <source>
        <strain evidence="10 11">CCMP1545</strain>
    </source>
</reference>
<evidence type="ECO:0000256" key="1">
    <source>
        <dbReference type="ARBA" id="ARBA00004123"/>
    </source>
</evidence>
<evidence type="ECO:0000256" key="5">
    <source>
        <dbReference type="ARBA" id="ARBA00023054"/>
    </source>
</evidence>
<dbReference type="KEGG" id="mpp:MICPUCDRAFT_56146"/>
<dbReference type="Pfam" id="PF09340">
    <property type="entry name" value="NuA4"/>
    <property type="match status" value="1"/>
</dbReference>
<dbReference type="GO" id="GO:0006325">
    <property type="term" value="P:chromatin organization"/>
    <property type="evidence" value="ECO:0007669"/>
    <property type="project" value="UniProtKB-KW"/>
</dbReference>
<evidence type="ECO:0000256" key="4">
    <source>
        <dbReference type="ARBA" id="ARBA00023015"/>
    </source>
</evidence>
<evidence type="ECO:0000313" key="11">
    <source>
        <dbReference type="Proteomes" id="UP000001876"/>
    </source>
</evidence>
<keyword evidence="6" id="KW-0804">Transcription</keyword>
<dbReference type="STRING" id="564608.C1MP49"/>
<dbReference type="OMA" id="CIDMDID"/>
<comment type="similarity">
    <text evidence="2">Belongs to the EAF6 family.</text>
</comment>
<evidence type="ECO:0000256" key="7">
    <source>
        <dbReference type="ARBA" id="ARBA00023242"/>
    </source>
</evidence>
<dbReference type="PANTHER" id="PTHR13476">
    <property type="entry name" value="CHROMATIN MODIFICATION-RELATED PROTEIN MEAF6"/>
    <property type="match status" value="1"/>
</dbReference>
<comment type="subcellular location">
    <subcellularLocation>
        <location evidence="1">Nucleus</location>
    </subcellularLocation>
</comment>
<keyword evidence="11" id="KW-1185">Reference proteome</keyword>
<evidence type="ECO:0000256" key="9">
    <source>
        <dbReference type="SAM" id="MobiDB-lite"/>
    </source>
</evidence>
<evidence type="ECO:0000256" key="8">
    <source>
        <dbReference type="SAM" id="Coils"/>
    </source>
</evidence>
<dbReference type="AlphaFoldDB" id="C1MP49"/>
<dbReference type="GO" id="GO:0000123">
    <property type="term" value="C:histone acetyltransferase complex"/>
    <property type="evidence" value="ECO:0007669"/>
    <property type="project" value="InterPro"/>
</dbReference>
<name>C1MP49_MICPC</name>
<organism evidence="11">
    <name type="scientific">Micromonas pusilla (strain CCMP1545)</name>
    <name type="common">Picoplanktonic green alga</name>
    <dbReference type="NCBI Taxonomy" id="564608"/>
    <lineage>
        <taxon>Eukaryota</taxon>
        <taxon>Viridiplantae</taxon>
        <taxon>Chlorophyta</taxon>
        <taxon>Mamiellophyceae</taxon>
        <taxon>Mamiellales</taxon>
        <taxon>Mamiellaceae</taxon>
        <taxon>Micromonas</taxon>
    </lineage>
</organism>
<keyword evidence="5 8" id="KW-0175">Coiled coil</keyword>
<dbReference type="GO" id="GO:0005634">
    <property type="term" value="C:nucleus"/>
    <property type="evidence" value="ECO:0007669"/>
    <property type="project" value="UniProtKB-SubCell"/>
</dbReference>
<dbReference type="InterPro" id="IPR015418">
    <property type="entry name" value="Eaf6"/>
</dbReference>
<keyword evidence="4" id="KW-0805">Transcription regulation</keyword>